<feature type="signal peptide" evidence="1">
    <location>
        <begin position="1"/>
        <end position="20"/>
    </location>
</feature>
<protein>
    <recommendedName>
        <fullName evidence="4">Lipoprotein</fullName>
    </recommendedName>
</protein>
<gene>
    <name evidence="2" type="ORF">BCF46_0516</name>
</gene>
<organism evidence="2 3">
    <name type="scientific">Litoreibacter meonggei</name>
    <dbReference type="NCBI Taxonomy" id="1049199"/>
    <lineage>
        <taxon>Bacteria</taxon>
        <taxon>Pseudomonadati</taxon>
        <taxon>Pseudomonadota</taxon>
        <taxon>Alphaproteobacteria</taxon>
        <taxon>Rhodobacterales</taxon>
        <taxon>Roseobacteraceae</taxon>
        <taxon>Litoreibacter</taxon>
    </lineage>
</organism>
<dbReference type="RefSeq" id="WP_147435927.1">
    <property type="nucleotide sequence ID" value="NZ_RCCE01000001.1"/>
</dbReference>
<keyword evidence="3" id="KW-1185">Reference proteome</keyword>
<evidence type="ECO:0000313" key="2">
    <source>
        <dbReference type="EMBL" id="RLJ60318.1"/>
    </source>
</evidence>
<evidence type="ECO:0008006" key="4">
    <source>
        <dbReference type="Google" id="ProtNLM"/>
    </source>
</evidence>
<keyword evidence="1" id="KW-0732">Signal</keyword>
<proteinExistence type="predicted"/>
<comment type="caution">
    <text evidence="2">The sequence shown here is derived from an EMBL/GenBank/DDBJ whole genome shotgun (WGS) entry which is preliminary data.</text>
</comment>
<accession>A0A497X4X5</accession>
<evidence type="ECO:0000256" key="1">
    <source>
        <dbReference type="SAM" id="SignalP"/>
    </source>
</evidence>
<sequence>MMRALFLIPVAAVLAACVPAGPVSEKPKGPPIDIVEAARAGDTTRVVLRYKDGAAIPAADENRAVIRAMEIACQEGESAIPDTRTRADGLLTVKVFCVGVLQSDQVIDGSRLKT</sequence>
<dbReference type="PROSITE" id="PS51257">
    <property type="entry name" value="PROKAR_LIPOPROTEIN"/>
    <property type="match status" value="1"/>
</dbReference>
<reference evidence="2 3" key="1">
    <citation type="submission" date="2018-10" db="EMBL/GenBank/DDBJ databases">
        <title>Genomic Encyclopedia of Archaeal and Bacterial Type Strains, Phase II (KMG-II): from individual species to whole genera.</title>
        <authorList>
            <person name="Goeker M."/>
        </authorList>
    </citation>
    <scope>NUCLEOTIDE SEQUENCE [LARGE SCALE GENOMIC DNA]</scope>
    <source>
        <strain evidence="2 3">DSM 29466</strain>
    </source>
</reference>
<name>A0A497X4X5_9RHOB</name>
<feature type="chain" id="PRO_5019848925" description="Lipoprotein" evidence="1">
    <location>
        <begin position="21"/>
        <end position="114"/>
    </location>
</feature>
<evidence type="ECO:0000313" key="3">
    <source>
        <dbReference type="Proteomes" id="UP000269157"/>
    </source>
</evidence>
<dbReference type="EMBL" id="RCCE01000001">
    <property type="protein sequence ID" value="RLJ60318.1"/>
    <property type="molecule type" value="Genomic_DNA"/>
</dbReference>
<dbReference type="AlphaFoldDB" id="A0A497X4X5"/>
<dbReference type="Proteomes" id="UP000269157">
    <property type="component" value="Unassembled WGS sequence"/>
</dbReference>
<dbReference type="OrthoDB" id="7857451at2"/>